<feature type="transmembrane region" description="Helical" evidence="8">
    <location>
        <begin position="210"/>
        <end position="231"/>
    </location>
</feature>
<dbReference type="GO" id="GO:0009103">
    <property type="term" value="P:lipopolysaccharide biosynthetic process"/>
    <property type="evidence" value="ECO:0007669"/>
    <property type="project" value="TreeGrafter"/>
</dbReference>
<feature type="region of interest" description="Disordered" evidence="7">
    <location>
        <begin position="234"/>
        <end position="257"/>
    </location>
</feature>
<comment type="subcellular location">
    <subcellularLocation>
        <location evidence="1">Cell membrane</location>
        <topology evidence="1">Multi-pass membrane protein</topology>
    </subcellularLocation>
</comment>
<evidence type="ECO:0000256" key="7">
    <source>
        <dbReference type="SAM" id="MobiDB-lite"/>
    </source>
</evidence>
<sequence>MTPLLTSALAGAAGCLLAAAALRPVRRTVPYLGGLTLAAVTAGATLAALGPPDRRVSAVLLAAAAVALLGLIADVGALPLATRLIVESVAAGGVVLCGVQVTLTGDWPDGPVSVMWIVAMTNAHALLDRRGGALAGVAAVTGAGLAGAALLLADPALAVPATVLSGACLGFLPYGRRRGRVRLGPSAALFAGFGLTCLPVALAAGRGPAAMTAGMLVPALALVLGAGLYGVRPRRSAGGGRRGAPGGVPRDARRGVRLGVRQSVRQSGRQGVRRGA</sequence>
<dbReference type="PANTHER" id="PTHR22926:SF3">
    <property type="entry name" value="UNDECAPRENYL-PHOSPHATE ALPHA-N-ACETYLGLUCOSAMINYL 1-PHOSPHATE TRANSFERASE"/>
    <property type="match status" value="1"/>
</dbReference>
<dbReference type="EMBL" id="VYTZ01000002">
    <property type="protein sequence ID" value="KAA9380550.1"/>
    <property type="molecule type" value="Genomic_DNA"/>
</dbReference>
<gene>
    <name evidence="9" type="ORF">F5972_05290</name>
</gene>
<keyword evidence="2" id="KW-1003">Cell membrane</keyword>
<dbReference type="Pfam" id="PF00953">
    <property type="entry name" value="Glycos_transf_4"/>
    <property type="match status" value="1"/>
</dbReference>
<feature type="transmembrane region" description="Helical" evidence="8">
    <location>
        <begin position="31"/>
        <end position="49"/>
    </location>
</feature>
<feature type="transmembrane region" description="Helical" evidence="8">
    <location>
        <begin position="56"/>
        <end position="78"/>
    </location>
</feature>
<proteinExistence type="predicted"/>
<feature type="transmembrane region" description="Helical" evidence="8">
    <location>
        <begin position="134"/>
        <end position="151"/>
    </location>
</feature>
<dbReference type="GO" id="GO:0044038">
    <property type="term" value="P:cell wall macromolecule biosynthetic process"/>
    <property type="evidence" value="ECO:0007669"/>
    <property type="project" value="TreeGrafter"/>
</dbReference>
<keyword evidence="5 8" id="KW-1133">Transmembrane helix</keyword>
<dbReference type="RefSeq" id="WP_150931651.1">
    <property type="nucleotide sequence ID" value="NZ_VYTZ01000002.1"/>
</dbReference>
<evidence type="ECO:0000256" key="5">
    <source>
        <dbReference type="ARBA" id="ARBA00022989"/>
    </source>
</evidence>
<dbReference type="PANTHER" id="PTHR22926">
    <property type="entry name" value="PHOSPHO-N-ACETYLMURAMOYL-PENTAPEPTIDE-TRANSFERASE"/>
    <property type="match status" value="1"/>
</dbReference>
<reference evidence="9 10" key="1">
    <citation type="submission" date="2019-09" db="EMBL/GenBank/DDBJ databases">
        <title>Screening of Novel Bioactive Compounds from Soil-Associated.</title>
        <authorList>
            <person name="Gong X."/>
        </authorList>
    </citation>
    <scope>NUCLEOTIDE SEQUENCE [LARGE SCALE GENOMIC DNA]</scope>
    <source>
        <strain evidence="9 10">Gxj-6</strain>
    </source>
</reference>
<comment type="caution">
    <text evidence="9">The sequence shown here is derived from an EMBL/GenBank/DDBJ whole genome shotgun (WGS) entry which is preliminary data.</text>
</comment>
<dbReference type="GO" id="GO:0071555">
    <property type="term" value="P:cell wall organization"/>
    <property type="evidence" value="ECO:0007669"/>
    <property type="project" value="TreeGrafter"/>
</dbReference>
<dbReference type="GO" id="GO:0005886">
    <property type="term" value="C:plasma membrane"/>
    <property type="evidence" value="ECO:0007669"/>
    <property type="project" value="UniProtKB-SubCell"/>
</dbReference>
<organism evidence="9 10">
    <name type="scientific">Microbispora cellulosiformans</name>
    <dbReference type="NCBI Taxonomy" id="2614688"/>
    <lineage>
        <taxon>Bacteria</taxon>
        <taxon>Bacillati</taxon>
        <taxon>Actinomycetota</taxon>
        <taxon>Actinomycetes</taxon>
        <taxon>Streptosporangiales</taxon>
        <taxon>Streptosporangiaceae</taxon>
        <taxon>Microbispora</taxon>
    </lineage>
</organism>
<evidence type="ECO:0000256" key="4">
    <source>
        <dbReference type="ARBA" id="ARBA00022692"/>
    </source>
</evidence>
<evidence type="ECO:0000256" key="6">
    <source>
        <dbReference type="ARBA" id="ARBA00023136"/>
    </source>
</evidence>
<evidence type="ECO:0000256" key="3">
    <source>
        <dbReference type="ARBA" id="ARBA00022679"/>
    </source>
</evidence>
<feature type="compositionally biased region" description="Gly residues" evidence="7">
    <location>
        <begin position="237"/>
        <end position="246"/>
    </location>
</feature>
<keyword evidence="3" id="KW-0808">Transferase</keyword>
<dbReference type="InterPro" id="IPR000715">
    <property type="entry name" value="Glycosyl_transferase_4"/>
</dbReference>
<keyword evidence="10" id="KW-1185">Reference proteome</keyword>
<feature type="transmembrane region" description="Helical" evidence="8">
    <location>
        <begin position="187"/>
        <end position="204"/>
    </location>
</feature>
<evidence type="ECO:0000256" key="2">
    <source>
        <dbReference type="ARBA" id="ARBA00022475"/>
    </source>
</evidence>
<dbReference type="Proteomes" id="UP000327011">
    <property type="component" value="Unassembled WGS sequence"/>
</dbReference>
<evidence type="ECO:0000256" key="8">
    <source>
        <dbReference type="SAM" id="Phobius"/>
    </source>
</evidence>
<evidence type="ECO:0000256" key="1">
    <source>
        <dbReference type="ARBA" id="ARBA00004651"/>
    </source>
</evidence>
<keyword evidence="6 8" id="KW-0472">Membrane</keyword>
<name>A0A5J5K6Z2_9ACTN</name>
<evidence type="ECO:0000313" key="10">
    <source>
        <dbReference type="Proteomes" id="UP000327011"/>
    </source>
</evidence>
<dbReference type="GO" id="GO:0016780">
    <property type="term" value="F:phosphotransferase activity, for other substituted phosphate groups"/>
    <property type="evidence" value="ECO:0007669"/>
    <property type="project" value="InterPro"/>
</dbReference>
<feature type="transmembrane region" description="Helical" evidence="8">
    <location>
        <begin position="157"/>
        <end position="175"/>
    </location>
</feature>
<dbReference type="AlphaFoldDB" id="A0A5J5K6Z2"/>
<accession>A0A5J5K6Z2</accession>
<keyword evidence="4 8" id="KW-0812">Transmembrane</keyword>
<evidence type="ECO:0000313" key="9">
    <source>
        <dbReference type="EMBL" id="KAA9380550.1"/>
    </source>
</evidence>
<protein>
    <submittedName>
        <fullName evidence="9">Uncharacterized protein</fullName>
    </submittedName>
</protein>